<dbReference type="InterPro" id="IPR006162">
    <property type="entry name" value="Ppantetheine_attach_site"/>
</dbReference>
<dbReference type="CDD" id="cd05930">
    <property type="entry name" value="A_NRPS"/>
    <property type="match status" value="1"/>
</dbReference>
<dbReference type="FunFam" id="1.10.1200.10:FF:000005">
    <property type="entry name" value="Nonribosomal peptide synthetase 1"/>
    <property type="match status" value="1"/>
</dbReference>
<dbReference type="PROSITE" id="PS00012">
    <property type="entry name" value="PHOSPHOPANTETHEINE"/>
    <property type="match status" value="1"/>
</dbReference>
<dbReference type="PANTHER" id="PTHR45527">
    <property type="entry name" value="NONRIBOSOMAL PEPTIDE SYNTHETASE"/>
    <property type="match status" value="1"/>
</dbReference>
<dbReference type="EMBL" id="JXRA01000127">
    <property type="protein sequence ID" value="KIO74908.1"/>
    <property type="molecule type" value="Genomic_DNA"/>
</dbReference>
<protein>
    <recommendedName>
        <fullName evidence="4">Carrier domain-containing protein</fullName>
    </recommendedName>
</protein>
<dbReference type="CDD" id="cd19543">
    <property type="entry name" value="DCL_NRPS"/>
    <property type="match status" value="1"/>
</dbReference>
<dbReference type="InterPro" id="IPR009081">
    <property type="entry name" value="PP-bd_ACP"/>
</dbReference>
<dbReference type="Gene3D" id="3.30.300.30">
    <property type="match status" value="1"/>
</dbReference>
<name>A0A0D0EZW5_9SPHI</name>
<comment type="caution">
    <text evidence="5">The sequence shown here is derived from an EMBL/GenBank/DDBJ whole genome shotgun (WGS) entry which is preliminary data.</text>
</comment>
<reference evidence="5 6" key="1">
    <citation type="submission" date="2015-01" db="EMBL/GenBank/DDBJ databases">
        <title>Draft genome sequence of Pedobacter sp. NL19 isolated from sludge of an effluent treatment pond in an abandoned uranium mine.</title>
        <authorList>
            <person name="Santos T."/>
            <person name="Caetano T."/>
            <person name="Covas C."/>
            <person name="Cruz A."/>
            <person name="Mendo S."/>
        </authorList>
    </citation>
    <scope>NUCLEOTIDE SEQUENCE [LARGE SCALE GENOMIC DNA]</scope>
    <source>
        <strain evidence="5 6">NL19</strain>
    </source>
</reference>
<dbReference type="Gene3D" id="1.10.1200.10">
    <property type="entry name" value="ACP-like"/>
    <property type="match status" value="1"/>
</dbReference>
<dbReference type="InterPro" id="IPR000873">
    <property type="entry name" value="AMP-dep_synth/lig_dom"/>
</dbReference>
<evidence type="ECO:0000256" key="2">
    <source>
        <dbReference type="ARBA" id="ARBA00022450"/>
    </source>
</evidence>
<dbReference type="Pfam" id="PF00668">
    <property type="entry name" value="Condensation"/>
    <property type="match status" value="3"/>
</dbReference>
<dbReference type="PANTHER" id="PTHR45527:SF1">
    <property type="entry name" value="FATTY ACID SYNTHASE"/>
    <property type="match status" value="1"/>
</dbReference>
<dbReference type="STRING" id="1503925.TH53_23805"/>
<gene>
    <name evidence="5" type="ORF">TH53_23805</name>
</gene>
<evidence type="ECO:0000313" key="5">
    <source>
        <dbReference type="EMBL" id="KIO74908.1"/>
    </source>
</evidence>
<dbReference type="SUPFAM" id="SSF47336">
    <property type="entry name" value="ACP-like"/>
    <property type="match status" value="1"/>
</dbReference>
<dbReference type="InterPro" id="IPR001242">
    <property type="entry name" value="Condensation_dom"/>
</dbReference>
<dbReference type="PROSITE" id="PS50075">
    <property type="entry name" value="CARRIER"/>
    <property type="match status" value="1"/>
</dbReference>
<dbReference type="Gene3D" id="3.40.50.12780">
    <property type="entry name" value="N-terminal domain of ligase-like"/>
    <property type="match status" value="1"/>
</dbReference>
<evidence type="ECO:0000259" key="4">
    <source>
        <dbReference type="PROSITE" id="PS50075"/>
    </source>
</evidence>
<dbReference type="Pfam" id="PF13193">
    <property type="entry name" value="AMP-binding_C"/>
    <property type="match status" value="1"/>
</dbReference>
<evidence type="ECO:0000256" key="1">
    <source>
        <dbReference type="ARBA" id="ARBA00001957"/>
    </source>
</evidence>
<dbReference type="NCBIfam" id="TIGR01733">
    <property type="entry name" value="AA-adenyl-dom"/>
    <property type="match status" value="1"/>
</dbReference>
<dbReference type="SUPFAM" id="SSF52777">
    <property type="entry name" value="CoA-dependent acyltransferases"/>
    <property type="match status" value="4"/>
</dbReference>
<dbReference type="Gene3D" id="3.30.559.30">
    <property type="entry name" value="Nonribosomal peptide synthetase, condensation domain"/>
    <property type="match status" value="3"/>
</dbReference>
<dbReference type="InterPro" id="IPR010071">
    <property type="entry name" value="AA_adenyl_dom"/>
</dbReference>
<dbReference type="SUPFAM" id="SSF56801">
    <property type="entry name" value="Acetyl-CoA synthetase-like"/>
    <property type="match status" value="1"/>
</dbReference>
<dbReference type="InterPro" id="IPR025110">
    <property type="entry name" value="AMP-bd_C"/>
</dbReference>
<keyword evidence="3" id="KW-0597">Phosphoprotein</keyword>
<evidence type="ECO:0000313" key="6">
    <source>
        <dbReference type="Proteomes" id="UP000032049"/>
    </source>
</evidence>
<dbReference type="GO" id="GO:0043041">
    <property type="term" value="P:amino acid activation for nonribosomal peptide biosynthetic process"/>
    <property type="evidence" value="ECO:0007669"/>
    <property type="project" value="TreeGrafter"/>
</dbReference>
<comment type="cofactor">
    <cofactor evidence="1">
        <name>pantetheine 4'-phosphate</name>
        <dbReference type="ChEBI" id="CHEBI:47942"/>
    </cofactor>
</comment>
<dbReference type="InterPro" id="IPR023213">
    <property type="entry name" value="CAT-like_dom_sf"/>
</dbReference>
<organism evidence="5 6">
    <name type="scientific">Pedobacter lusitanus</name>
    <dbReference type="NCBI Taxonomy" id="1503925"/>
    <lineage>
        <taxon>Bacteria</taxon>
        <taxon>Pseudomonadati</taxon>
        <taxon>Bacteroidota</taxon>
        <taxon>Sphingobacteriia</taxon>
        <taxon>Sphingobacteriales</taxon>
        <taxon>Sphingobacteriaceae</taxon>
        <taxon>Pedobacter</taxon>
    </lineage>
</organism>
<dbReference type="InterPro" id="IPR045851">
    <property type="entry name" value="AMP-bd_C_sf"/>
</dbReference>
<dbReference type="GO" id="GO:0044550">
    <property type="term" value="P:secondary metabolite biosynthetic process"/>
    <property type="evidence" value="ECO:0007669"/>
    <property type="project" value="TreeGrafter"/>
</dbReference>
<keyword evidence="6" id="KW-1185">Reference proteome</keyword>
<keyword evidence="2" id="KW-0596">Phosphopantetheine</keyword>
<dbReference type="Pfam" id="PF00501">
    <property type="entry name" value="AMP-binding"/>
    <property type="match status" value="1"/>
</dbReference>
<dbReference type="InterPro" id="IPR042099">
    <property type="entry name" value="ANL_N_sf"/>
</dbReference>
<dbReference type="Gene3D" id="3.30.559.10">
    <property type="entry name" value="Chloramphenicol acetyltransferase-like domain"/>
    <property type="match status" value="3"/>
</dbReference>
<proteinExistence type="predicted"/>
<sequence>MQEGMLFHALLNDSSAAYFNQVSYRIHGAFDQHVVRASLDELFKRHDILRVAFVHEGVSIPVQVVLKNRKSEFYFEDIRSISEEDSMAEYISNFRKKDIERSFKLSSDVLMRVSLLQTGDEEYELIWSNHHILMDAWCAGILIEEFYVIYNALFQHTIPKLNPARSFGDYLKWLERQDKNDARQFWSSYLEGYEGGSVMPGTNAVYLENKFLRETADFFLTSHQTSAVNELSKKYQVTVNSLIQTVWGILLSKYNNSRDVVFGSVMANRPSEIPDVESIIGLFINTLPVRINYNEDISFIDLVIATQDNALSSEKHQYYSLADIQSENNQNQQLFDHIFIFQNTPLPVSDNPSGRTGDNLKVSSIEMFEQTNYDLQVTVATNPELVLFLQYNRNVFDETLINNIFLHFNKIIDQVIEDENLKVENLSIISEAETRFILDDLNNSAFAFPEDKTVINYLEKHAEKRPDNIAVECNEIRITYKELNAYVNRTARYIHNQIAIGEDDLVMLIMDRSEIFLSTILSIWKLGAAYIPVDPAYPLEHIRNLIKDSGAKLIVTNTASFPKELEEEVAEIVKVIYTDKSEVYFELEDSSDLKNSIDVSSLAYVIYTSGSTGKPKGAMVEHRGMINHIFCKVKDLNLSEDSIVVQSASQCFDISVWQLFSAIVAGGKTIIYDKDLILDPERFVDKTERDAVTVMQVVPSYLAVLLEVLESNHSYTYPKFKTILVIGEVIQKSLVKRWFERFSHIKFVNSYGPAEASDTITHYTMNSLPDTKTIFVGKPLYNINVYIMDNGQNLCPIGVKGEICVSGVAVGRGYLNDKEKTDAVFMKNPFISKNNSRLYKTGDIGRYLPDGNIEFFGRKDHLVKIRGYRIELGEIDHNLIRIPGVKNGVVIDKQDSKGNKYLCAFVVIKEGYNLKTADLIHSLKQVIPSYMIPSEVIFLPALPLNSNGKLDRKSLGRIHSDSIELKAEVIPAKNDTERKLVAIWEDILEKSHLGVTDNFFELGGHSLKAIRVVSRIHRELKSKIKLKHIFTYPTIRELAIAIVGFEQNKAEIIKSAGQEEYYDLSWGQKGLWLKKTFSKNFPVFNMGHFAVFDSLNLEVLKKAFYSLVERHESLRTTFVLIDHQIKQKIHSADSLDYTIKVYDLRDDENKKHTINTLIEKRFNSYFDWEKGPFFDIKVFRMEDETYNFVFTIDHIISDATSIDVIEKELLELYDCFLNDSAGSLPDLTIQHKDYVAWEREIAYGERGEIHRQFWSNKLSGDINPLRLFKRDNYYAEKQYLEPSHKALLTREVKEYYHEMSEPDLISLNGHIFSARPLEGASYRTTLDADFYTHLVKLSKSINSSLFSILTASLNIFLYEITGQKEIFIGTPVTTRDHEDFSGLIGWFLNTLIIKNRISPDYLIGNYIREVGEGILESLEHRVYPFEKILKDSDISMDLIGTVFIHLLNFGSSNKRQITDFESRHRATGTPTFDINFTFHEYNNGMILMCDYKPEFFVKEEAEFLTEKFKSTLSRVVGDPNITIGHFCKSGLEDSISN</sequence>
<accession>A0A0D0EZW5</accession>
<dbReference type="InterPro" id="IPR036736">
    <property type="entry name" value="ACP-like_sf"/>
</dbReference>
<dbReference type="GO" id="GO:0031177">
    <property type="term" value="F:phosphopantetheine binding"/>
    <property type="evidence" value="ECO:0007669"/>
    <property type="project" value="TreeGrafter"/>
</dbReference>
<dbReference type="InterPro" id="IPR020845">
    <property type="entry name" value="AMP-binding_CS"/>
</dbReference>
<dbReference type="PROSITE" id="PS00455">
    <property type="entry name" value="AMP_BINDING"/>
    <property type="match status" value="1"/>
</dbReference>
<feature type="domain" description="Carrier" evidence="4">
    <location>
        <begin position="971"/>
        <end position="1046"/>
    </location>
</feature>
<evidence type="ECO:0000256" key="3">
    <source>
        <dbReference type="ARBA" id="ARBA00022553"/>
    </source>
</evidence>
<dbReference type="Pfam" id="PF00550">
    <property type="entry name" value="PP-binding"/>
    <property type="match status" value="1"/>
</dbReference>
<dbReference type="Proteomes" id="UP000032049">
    <property type="component" value="Unassembled WGS sequence"/>
</dbReference>
<dbReference type="GO" id="GO:0003824">
    <property type="term" value="F:catalytic activity"/>
    <property type="evidence" value="ECO:0007669"/>
    <property type="project" value="InterPro"/>
</dbReference>
<dbReference type="GO" id="GO:0005737">
    <property type="term" value="C:cytoplasm"/>
    <property type="evidence" value="ECO:0007669"/>
    <property type="project" value="TreeGrafter"/>
</dbReference>